<accession>A0ABZ0GIP3</accession>
<dbReference type="NCBIfam" id="TIGR01730">
    <property type="entry name" value="RND_mfp"/>
    <property type="match status" value="1"/>
</dbReference>
<dbReference type="Pfam" id="PF25917">
    <property type="entry name" value="BSH_RND"/>
    <property type="match status" value="1"/>
</dbReference>
<evidence type="ECO:0000259" key="4">
    <source>
        <dbReference type="Pfam" id="PF25917"/>
    </source>
</evidence>
<keyword evidence="3" id="KW-0472">Membrane</keyword>
<keyword evidence="3" id="KW-0812">Transmembrane</keyword>
<dbReference type="EMBL" id="CP136600">
    <property type="protein sequence ID" value="WOH35792.1"/>
    <property type="molecule type" value="Genomic_DNA"/>
</dbReference>
<dbReference type="Gene3D" id="1.10.287.470">
    <property type="entry name" value="Helix hairpin bin"/>
    <property type="match status" value="1"/>
</dbReference>
<feature type="domain" description="Multidrug resistance protein MdtA-like barrel-sandwich hybrid" evidence="4">
    <location>
        <begin position="85"/>
        <end position="221"/>
    </location>
</feature>
<dbReference type="Gene3D" id="2.40.30.170">
    <property type="match status" value="1"/>
</dbReference>
<dbReference type="SUPFAM" id="SSF111369">
    <property type="entry name" value="HlyD-like secretion proteins"/>
    <property type="match status" value="1"/>
</dbReference>
<comment type="similarity">
    <text evidence="1">Belongs to the membrane fusion protein (MFP) (TC 8.A.1) family.</text>
</comment>
<dbReference type="RefSeq" id="WP_348394609.1">
    <property type="nucleotide sequence ID" value="NZ_CP136600.1"/>
</dbReference>
<name>A0ABZ0GIP3_9GAMM</name>
<organism evidence="5 6">
    <name type="scientific">Thalassotalea fonticola</name>
    <dbReference type="NCBI Taxonomy" id="3065649"/>
    <lineage>
        <taxon>Bacteria</taxon>
        <taxon>Pseudomonadati</taxon>
        <taxon>Pseudomonadota</taxon>
        <taxon>Gammaproteobacteria</taxon>
        <taxon>Alteromonadales</taxon>
        <taxon>Colwelliaceae</taxon>
        <taxon>Thalassotalea</taxon>
    </lineage>
</organism>
<keyword evidence="2" id="KW-0175">Coiled coil</keyword>
<gene>
    <name evidence="5" type="ORF">RI844_10405</name>
</gene>
<feature type="transmembrane region" description="Helical" evidence="3">
    <location>
        <begin position="18"/>
        <end position="40"/>
    </location>
</feature>
<dbReference type="Gene3D" id="2.40.420.20">
    <property type="match status" value="1"/>
</dbReference>
<dbReference type="InterPro" id="IPR058625">
    <property type="entry name" value="MdtA-like_BSH"/>
</dbReference>
<sequence length="415" mass="45813">MTQLHENTSPVKKSKMKLIIMPLLIILVGVLGSGAMQLMASKPDKKDLDVKPPLVNVIDINASDVTFSIASQGSVKPRTETVLISEVSGQIINVSPKLRVGGYFAKGEMMLEIDPITYEVNVLQAESRLGSMQAELIQEQARAEQAKQEWGMTGKTLEEAPLLALRIPQLQKAEADVKAAEADLKEAQIKLNRTKIIAPYDALLTEKYVDIGQYVSTNGQLSKTIAIDFAEVRLPIKQTDIVFLDLPKLNEAVNKSRKLTISSVQAGEQLQWDSFIARYEGVVNSQSRVHYVVAQIDDPYNLVNNEGDNELRIGMFVNANIKGKTAHNIVVLPRAVLHGARTVYLAKENNTLSLHTVNVVRTDAEVVYVENNFSNTDRVISTGMRTPVEGMPIRVAEDLSENEQNKTANNEVKAI</sequence>
<dbReference type="Proteomes" id="UP001301442">
    <property type="component" value="Chromosome"/>
</dbReference>
<evidence type="ECO:0000313" key="5">
    <source>
        <dbReference type="EMBL" id="WOH35792.1"/>
    </source>
</evidence>
<keyword evidence="3" id="KW-1133">Transmembrane helix</keyword>
<protein>
    <submittedName>
        <fullName evidence="5">Efflux RND transporter periplasmic adaptor subunit</fullName>
    </submittedName>
</protein>
<evidence type="ECO:0000256" key="1">
    <source>
        <dbReference type="ARBA" id="ARBA00009477"/>
    </source>
</evidence>
<proteinExistence type="inferred from homology"/>
<dbReference type="PANTHER" id="PTHR30469:SF12">
    <property type="entry name" value="MULTIDRUG RESISTANCE PROTEIN MDTA"/>
    <property type="match status" value="1"/>
</dbReference>
<keyword evidence="6" id="KW-1185">Reference proteome</keyword>
<dbReference type="PANTHER" id="PTHR30469">
    <property type="entry name" value="MULTIDRUG RESISTANCE PROTEIN MDTA"/>
    <property type="match status" value="1"/>
</dbReference>
<dbReference type="InterPro" id="IPR006143">
    <property type="entry name" value="RND_pump_MFP"/>
</dbReference>
<reference evidence="5 6" key="1">
    <citation type="submission" date="2023-09" db="EMBL/GenBank/DDBJ databases">
        <authorList>
            <person name="Qi X."/>
        </authorList>
    </citation>
    <scope>NUCLEOTIDE SEQUENCE [LARGE SCALE GENOMIC DNA]</scope>
    <source>
        <strain evidence="5 6">S1-1</strain>
    </source>
</reference>
<evidence type="ECO:0000256" key="2">
    <source>
        <dbReference type="SAM" id="Coils"/>
    </source>
</evidence>
<evidence type="ECO:0000256" key="3">
    <source>
        <dbReference type="SAM" id="Phobius"/>
    </source>
</evidence>
<dbReference type="Gene3D" id="2.40.50.100">
    <property type="match status" value="1"/>
</dbReference>
<feature type="coiled-coil region" evidence="2">
    <location>
        <begin position="129"/>
        <end position="197"/>
    </location>
</feature>
<evidence type="ECO:0000313" key="6">
    <source>
        <dbReference type="Proteomes" id="UP001301442"/>
    </source>
</evidence>